<evidence type="ECO:0000256" key="1">
    <source>
        <dbReference type="SAM" id="Coils"/>
    </source>
</evidence>
<sequence>MNTNQSNLNTDLSDDTNIEHTLHRLLTQANNHFDDTVKIDGHGLDLGKDLEQVVMDNLDCTDIFDSDISSQKHLTLESLFYDEHNTDSSTLLEMQKSANDSLISIDFDRHDHKNDPANKASPHEITNQTSVHRTDKEVKNYKIDKPTIKKKKSLLKTTNEPMLSPASLSPSSSLASSDNSESHLKIESMITDIASKIDSARQDIVCAKKPAKFTNEFTINQISEMKARIINTHKLLLNFNFIKEGYARSCIQLKKTMDSLKDSEIHRAHLLVENDDLKQQISELTRKLNEKQSK</sequence>
<evidence type="ECO:0000313" key="3">
    <source>
        <dbReference type="EMBL" id="CAI4038061.1"/>
    </source>
</evidence>
<evidence type="ECO:0008006" key="5">
    <source>
        <dbReference type="Google" id="ProtNLM"/>
    </source>
</evidence>
<accession>A0AA35IY91</accession>
<evidence type="ECO:0000313" key="4">
    <source>
        <dbReference type="Proteomes" id="UP001161438"/>
    </source>
</evidence>
<reference evidence="3" key="1">
    <citation type="submission" date="2022-10" db="EMBL/GenBank/DDBJ databases">
        <authorList>
            <person name="Byrne P K."/>
        </authorList>
    </citation>
    <scope>NUCLEOTIDE SEQUENCE</scope>
    <source>
        <strain evidence="3">IFO1815</strain>
    </source>
</reference>
<name>A0AA35IY91_SACMI</name>
<dbReference type="AlphaFoldDB" id="A0AA35IY91"/>
<protein>
    <recommendedName>
        <fullName evidence="5">Atc1p</fullName>
    </recommendedName>
</protein>
<dbReference type="RefSeq" id="XP_056081176.1">
    <property type="nucleotide sequence ID" value="XM_056221380.1"/>
</dbReference>
<feature type="compositionally biased region" description="Basic and acidic residues" evidence="2">
    <location>
        <begin position="132"/>
        <end position="142"/>
    </location>
</feature>
<proteinExistence type="predicted"/>
<dbReference type="GeneID" id="80917272"/>
<organism evidence="3 4">
    <name type="scientific">Saccharomyces mikatae IFO 1815</name>
    <dbReference type="NCBI Taxonomy" id="226126"/>
    <lineage>
        <taxon>Eukaryota</taxon>
        <taxon>Fungi</taxon>
        <taxon>Dikarya</taxon>
        <taxon>Ascomycota</taxon>
        <taxon>Saccharomycotina</taxon>
        <taxon>Saccharomycetes</taxon>
        <taxon>Saccharomycetales</taxon>
        <taxon>Saccharomycetaceae</taxon>
        <taxon>Saccharomyces</taxon>
    </lineage>
</organism>
<feature type="compositionally biased region" description="Low complexity" evidence="2">
    <location>
        <begin position="155"/>
        <end position="177"/>
    </location>
</feature>
<gene>
    <name evidence="3" type="primary">SMKI04G4010</name>
    <name evidence="3" type="ORF">SMKI_04G4010</name>
</gene>
<evidence type="ECO:0000256" key="2">
    <source>
        <dbReference type="SAM" id="MobiDB-lite"/>
    </source>
</evidence>
<dbReference type="EMBL" id="OX365760">
    <property type="protein sequence ID" value="CAI4038061.1"/>
    <property type="molecule type" value="Genomic_DNA"/>
</dbReference>
<keyword evidence="1" id="KW-0175">Coiled coil</keyword>
<keyword evidence="4" id="KW-1185">Reference proteome</keyword>
<feature type="coiled-coil region" evidence="1">
    <location>
        <begin position="267"/>
        <end position="294"/>
    </location>
</feature>
<feature type="region of interest" description="Disordered" evidence="2">
    <location>
        <begin position="108"/>
        <end position="142"/>
    </location>
</feature>
<feature type="region of interest" description="Disordered" evidence="2">
    <location>
        <begin position="154"/>
        <end position="180"/>
    </location>
</feature>
<dbReference type="Proteomes" id="UP001161438">
    <property type="component" value="Chromosome 4"/>
</dbReference>